<dbReference type="Proteomes" id="UP000184513">
    <property type="component" value="Unassembled WGS sequence"/>
</dbReference>
<dbReference type="Gene3D" id="3.40.50.300">
    <property type="entry name" value="P-loop containing nucleotide triphosphate hydrolases"/>
    <property type="match status" value="1"/>
</dbReference>
<dbReference type="InterPro" id="IPR027417">
    <property type="entry name" value="P-loop_NTPase"/>
</dbReference>
<evidence type="ECO:0000313" key="2">
    <source>
        <dbReference type="EMBL" id="SHN23148.1"/>
    </source>
</evidence>
<evidence type="ECO:0000259" key="1">
    <source>
        <dbReference type="Pfam" id="PF19044"/>
    </source>
</evidence>
<accession>A0A1M7PZP9</accession>
<proteinExistence type="predicted"/>
<organism evidence="2 3">
    <name type="scientific">Cyclobacterium lianum</name>
    <dbReference type="NCBI Taxonomy" id="388280"/>
    <lineage>
        <taxon>Bacteria</taxon>
        <taxon>Pseudomonadati</taxon>
        <taxon>Bacteroidota</taxon>
        <taxon>Cytophagia</taxon>
        <taxon>Cytophagales</taxon>
        <taxon>Cyclobacteriaceae</taxon>
        <taxon>Cyclobacterium</taxon>
    </lineage>
</organism>
<dbReference type="SUPFAM" id="SSF52540">
    <property type="entry name" value="P-loop containing nucleoside triphosphate hydrolases"/>
    <property type="match status" value="1"/>
</dbReference>
<dbReference type="PANTHER" id="PTHR38467">
    <property type="match status" value="1"/>
</dbReference>
<reference evidence="2 3" key="1">
    <citation type="submission" date="2016-11" db="EMBL/GenBank/DDBJ databases">
        <authorList>
            <person name="Jaros S."/>
            <person name="Januszkiewicz K."/>
            <person name="Wedrychowicz H."/>
        </authorList>
    </citation>
    <scope>NUCLEOTIDE SEQUENCE [LARGE SCALE GENOMIC DNA]</scope>
    <source>
        <strain evidence="2 3">CGMCC 1.6102</strain>
    </source>
</reference>
<dbReference type="PANTHER" id="PTHR38467:SF1">
    <property type="entry name" value="CONJUGATIVE TRANSFER: ASSEMBLY"/>
    <property type="match status" value="1"/>
</dbReference>
<dbReference type="RefSeq" id="WP_084097424.1">
    <property type="nucleotide sequence ID" value="NZ_FRCY01000012.1"/>
</dbReference>
<dbReference type="STRING" id="388280.SAMN04488057_11266"/>
<dbReference type="EMBL" id="FRCY01000012">
    <property type="protein sequence ID" value="SHN23148.1"/>
    <property type="molecule type" value="Genomic_DNA"/>
</dbReference>
<protein>
    <submittedName>
        <fullName evidence="2">Bacteroides conjugation system ATPase, TraG family</fullName>
    </submittedName>
</protein>
<feature type="domain" description="TraG P-loop" evidence="1">
    <location>
        <begin position="386"/>
        <end position="801"/>
    </location>
</feature>
<dbReference type="Gene3D" id="1.10.8.730">
    <property type="match status" value="1"/>
</dbReference>
<dbReference type="InterPro" id="IPR043964">
    <property type="entry name" value="P-loop_TraG"/>
</dbReference>
<dbReference type="AlphaFoldDB" id="A0A1M7PZP9"/>
<dbReference type="Pfam" id="PF19044">
    <property type="entry name" value="P-loop_TraG"/>
    <property type="match status" value="1"/>
</dbReference>
<dbReference type="NCBIfam" id="TIGR03783">
    <property type="entry name" value="Bac_Flav_CT_G"/>
    <property type="match status" value="1"/>
</dbReference>
<evidence type="ECO:0000313" key="3">
    <source>
        <dbReference type="Proteomes" id="UP000184513"/>
    </source>
</evidence>
<dbReference type="InterPro" id="IPR053155">
    <property type="entry name" value="F-pilin_assembly_TraC"/>
</dbReference>
<sequence>MPKRRKTPFKLPYLGVDHCKGYDILFNEKGDFGVVLEIKNPVLQFAADPGNYDNFHQLYVNAIKILGEGYLIQKQDILSRKQFNPEASGEYLQRKYDEHFRGRIYTFHQTFLVITKRAKSGFYTYSQKQLHDFTQSIDKVADLFIRSHLPVNALNKNQINRYIRRILSMNFHESQFCLNNLLAGDEQVEMGKMAVRSISLINTDTIDLPQTVSTHQVRTDKDTLKGFPIDNMGFLFSVPHFNTIIYNQVIEIVPQAMTQRKLELKRKRHSGIPDSANNMCVEDIDQLLEDITRSNQLLVNSHFNILVSGEKELIQGTANFIESSLFQQGIIPSKNAYNQLELFRTALPCNTAELKPYDYFLTTSDAALCFFFKESMSRDEVSNFQIRLTDRQGIPVKIDPADLPMQTNRINNRNKFVLGPSGSGKSFFMNALIEQYCMYNKSPEPRWLMDVVIVDTGHSYFGLCAYYGGKYITYSEKNPITTNPFAISREEYNIEKKDALLTLISVLWKSAEGQISQVESDVISDTIAAYYQSYFKAPAEKPRLCFNSFYEFALVFIPEMIQKENIHFNIDEFKFVLKKFYKGGEYGSLLNEEVDQSLFGESFIVFEIDSIKEHKVLFPIVTLIIMDVFIQKMRFRSRQRKALIIEEAWKAIASPLMATYILYLYKTVRKFWGEAIVVTQELGDIIGNTVVKDSIINNSDTIVLLDQSKFKDHYDEIASLLSINEHERKKIFTINQFDNTEGRGRFKEVYIRRGATGEVYGVEVSLHQYLTYTTEKPEKAAVEIYIDRYGNYEEGLDRFVADFKDSGAELNRFFSLINQLGIPYSEKKRNNHLKILHDENLPISYFDAHQRFGAGPGVCGPCRFGSPGHPCSGDQYPAEQHQ</sequence>
<gene>
    <name evidence="2" type="ORF">SAMN04488057_11266</name>
</gene>
<keyword evidence="3" id="KW-1185">Reference proteome</keyword>
<dbReference type="InterPro" id="IPR022509">
    <property type="entry name" value="Conjugation_ATPase_TraG"/>
</dbReference>
<name>A0A1M7PZP9_9BACT</name>